<accession>A0A2P2NAC9</accession>
<evidence type="ECO:0000313" key="1">
    <source>
        <dbReference type="EMBL" id="MBX39360.1"/>
    </source>
</evidence>
<name>A0A2P2NAC9_RHIMU</name>
<organism evidence="1">
    <name type="scientific">Rhizophora mucronata</name>
    <name type="common">Asiatic mangrove</name>
    <dbReference type="NCBI Taxonomy" id="61149"/>
    <lineage>
        <taxon>Eukaryota</taxon>
        <taxon>Viridiplantae</taxon>
        <taxon>Streptophyta</taxon>
        <taxon>Embryophyta</taxon>
        <taxon>Tracheophyta</taxon>
        <taxon>Spermatophyta</taxon>
        <taxon>Magnoliopsida</taxon>
        <taxon>eudicotyledons</taxon>
        <taxon>Gunneridae</taxon>
        <taxon>Pentapetalae</taxon>
        <taxon>rosids</taxon>
        <taxon>fabids</taxon>
        <taxon>Malpighiales</taxon>
        <taxon>Rhizophoraceae</taxon>
        <taxon>Rhizophora</taxon>
    </lineage>
</organism>
<dbReference type="EMBL" id="GGEC01058876">
    <property type="protein sequence ID" value="MBX39360.1"/>
    <property type="molecule type" value="Transcribed_RNA"/>
</dbReference>
<sequence>MFSTLSSLYAGTPAIDGATLSYSGTELTMSVSRIFCLCNHSP</sequence>
<protein>
    <submittedName>
        <fullName evidence="1">Uncharacterized protein</fullName>
    </submittedName>
</protein>
<dbReference type="AlphaFoldDB" id="A0A2P2NAC9"/>
<proteinExistence type="predicted"/>
<reference evidence="1" key="1">
    <citation type="submission" date="2018-02" db="EMBL/GenBank/DDBJ databases">
        <title>Rhizophora mucronata_Transcriptome.</title>
        <authorList>
            <person name="Meera S.P."/>
            <person name="Sreeshan A."/>
            <person name="Augustine A."/>
        </authorList>
    </citation>
    <scope>NUCLEOTIDE SEQUENCE</scope>
    <source>
        <tissue evidence="1">Leaf</tissue>
    </source>
</reference>